<evidence type="ECO:0000259" key="1">
    <source>
        <dbReference type="Pfam" id="PF01261"/>
    </source>
</evidence>
<accession>A0A7Y0HD70</accession>
<reference evidence="2 3" key="1">
    <citation type="submission" date="2020-04" db="EMBL/GenBank/DDBJ databases">
        <title>Rhodospirillaceae bacterium KN72 isolated from deep sea.</title>
        <authorList>
            <person name="Zhang D.-C."/>
        </authorList>
    </citation>
    <scope>NUCLEOTIDE SEQUENCE [LARGE SCALE GENOMIC DNA]</scope>
    <source>
        <strain evidence="2 3">KN72</strain>
    </source>
</reference>
<keyword evidence="3" id="KW-1185">Reference proteome</keyword>
<dbReference type="InterPro" id="IPR013022">
    <property type="entry name" value="Xyl_isomerase-like_TIM-brl"/>
</dbReference>
<dbReference type="EMBL" id="JABBNT010000001">
    <property type="protein sequence ID" value="NMM43491.1"/>
    <property type="molecule type" value="Genomic_DNA"/>
</dbReference>
<name>A0A7Y0HD70_9PROT</name>
<gene>
    <name evidence="2" type="ORF">HH303_03305</name>
</gene>
<proteinExistence type="predicted"/>
<protein>
    <submittedName>
        <fullName evidence="2">TIM barrel protein</fullName>
    </submittedName>
</protein>
<feature type="domain" description="Xylose isomerase-like TIM barrel" evidence="1">
    <location>
        <begin position="29"/>
        <end position="162"/>
    </location>
</feature>
<dbReference type="RefSeq" id="WP_169623765.1">
    <property type="nucleotide sequence ID" value="NZ_JABBNT010000001.1"/>
</dbReference>
<organism evidence="2 3">
    <name type="scientific">Pacificispira spongiicola</name>
    <dbReference type="NCBI Taxonomy" id="2729598"/>
    <lineage>
        <taxon>Bacteria</taxon>
        <taxon>Pseudomonadati</taxon>
        <taxon>Pseudomonadota</taxon>
        <taxon>Alphaproteobacteria</taxon>
        <taxon>Rhodospirillales</taxon>
        <taxon>Rhodospirillaceae</taxon>
        <taxon>Pacificispira</taxon>
    </lineage>
</organism>
<dbReference type="InterPro" id="IPR036237">
    <property type="entry name" value="Xyl_isomerase-like_sf"/>
</dbReference>
<dbReference type="Proteomes" id="UP000539372">
    <property type="component" value="Unassembled WGS sequence"/>
</dbReference>
<dbReference type="SUPFAM" id="SSF51658">
    <property type="entry name" value="Xylose isomerase-like"/>
    <property type="match status" value="1"/>
</dbReference>
<comment type="caution">
    <text evidence="2">The sequence shown here is derived from an EMBL/GenBank/DDBJ whole genome shotgun (WGS) entry which is preliminary data.</text>
</comment>
<dbReference type="AlphaFoldDB" id="A0A7Y0HD70"/>
<dbReference type="Gene3D" id="3.20.20.150">
    <property type="entry name" value="Divalent-metal-dependent TIM barrel enzymes"/>
    <property type="match status" value="1"/>
</dbReference>
<evidence type="ECO:0000313" key="3">
    <source>
        <dbReference type="Proteomes" id="UP000539372"/>
    </source>
</evidence>
<dbReference type="Pfam" id="PF01261">
    <property type="entry name" value="AP_endonuc_2"/>
    <property type="match status" value="1"/>
</dbReference>
<evidence type="ECO:0000313" key="2">
    <source>
        <dbReference type="EMBL" id="NMM43491.1"/>
    </source>
</evidence>
<sequence length="277" mass="32143">MQQLKIYQSRWAMELRRPDGVERTDEEAFALVAEAGFHGMALDLGASDMAEAKKTLPLFRKHNLECMINAFPDTIDGLQPVLDMAKEFDASYVNIIGQVMPFTVDEGVEVVKRWMEMAEASGVDVLFETHRNCITNDLFYTLQLMDRLPEMPICADLSHYIVDREFWFPLSAGDQALIRRILKRADMFQGRISNREQVQIQIDFPRHQKWVEQYKAWWEEGIGYWKGRHGPDDTMIFLTELGPPEYAITGADGFELSDRWEEALKIKGWVEDIWART</sequence>